<dbReference type="PROSITE" id="PS00134">
    <property type="entry name" value="TRYPSIN_HIS"/>
    <property type="match status" value="1"/>
</dbReference>
<dbReference type="EMBL" id="OU900105">
    <property type="protein sequence ID" value="CAH1161813.1"/>
    <property type="molecule type" value="Genomic_DNA"/>
</dbReference>
<dbReference type="InterPro" id="IPR022700">
    <property type="entry name" value="CLIP"/>
</dbReference>
<dbReference type="PANTHER" id="PTHR24256">
    <property type="entry name" value="TRYPTASE-RELATED"/>
    <property type="match status" value="1"/>
</dbReference>
<keyword evidence="4 8" id="KW-0720">Serine protease</keyword>
<evidence type="ECO:0000256" key="4">
    <source>
        <dbReference type="ARBA" id="ARBA00022825"/>
    </source>
</evidence>
<comment type="similarity">
    <text evidence="7 9">Belongs to the peptidase S1 family. CLIP subfamily.</text>
</comment>
<dbReference type="InterPro" id="IPR018114">
    <property type="entry name" value="TRYPSIN_HIS"/>
</dbReference>
<accession>A0A9P0DL40</accession>
<evidence type="ECO:0000256" key="2">
    <source>
        <dbReference type="ARBA" id="ARBA00022729"/>
    </source>
</evidence>
<evidence type="ECO:0000256" key="5">
    <source>
        <dbReference type="ARBA" id="ARBA00023157"/>
    </source>
</evidence>
<dbReference type="Proteomes" id="UP001153712">
    <property type="component" value="Chromosome 12"/>
</dbReference>
<evidence type="ECO:0000256" key="3">
    <source>
        <dbReference type="ARBA" id="ARBA00022801"/>
    </source>
</evidence>
<evidence type="ECO:0000313" key="13">
    <source>
        <dbReference type="Proteomes" id="UP001153712"/>
    </source>
</evidence>
<dbReference type="InterPro" id="IPR009003">
    <property type="entry name" value="Peptidase_S1_PA"/>
</dbReference>
<evidence type="ECO:0000256" key="1">
    <source>
        <dbReference type="ARBA" id="ARBA00022670"/>
    </source>
</evidence>
<dbReference type="PROSITE" id="PS51888">
    <property type="entry name" value="CLIP"/>
    <property type="match status" value="1"/>
</dbReference>
<protein>
    <recommendedName>
        <fullName evidence="9">CLIP domain-containing serine protease</fullName>
        <ecNumber evidence="8">3.4.21.-</ecNumber>
    </recommendedName>
</protein>
<dbReference type="FunFam" id="2.40.10.10:FF:000028">
    <property type="entry name" value="Serine protease easter"/>
    <property type="match status" value="1"/>
</dbReference>
<dbReference type="Pfam" id="PF12032">
    <property type="entry name" value="CLIP"/>
    <property type="match status" value="1"/>
</dbReference>
<dbReference type="FunFam" id="2.40.10.10:FF:000084">
    <property type="entry name" value="Serine protease easter"/>
    <property type="match status" value="1"/>
</dbReference>
<proteinExistence type="inferred from homology"/>
<dbReference type="PROSITE" id="PS00135">
    <property type="entry name" value="TRYPSIN_SER"/>
    <property type="match status" value="1"/>
</dbReference>
<dbReference type="Gene3D" id="3.30.1640.30">
    <property type="match status" value="1"/>
</dbReference>
<dbReference type="SUPFAM" id="SSF50494">
    <property type="entry name" value="Trypsin-like serine proteases"/>
    <property type="match status" value="1"/>
</dbReference>
<comment type="domain">
    <text evidence="9">The clip domain consists of 35-55 residues which are 'knitted' together usually by 3 conserved disulfide bonds forming a clip-like compact structure.</text>
</comment>
<feature type="domain" description="Clip" evidence="11">
    <location>
        <begin position="28"/>
        <end position="78"/>
    </location>
</feature>
<dbReference type="SMART" id="SM00020">
    <property type="entry name" value="Tryp_SPc"/>
    <property type="match status" value="1"/>
</dbReference>
<dbReference type="PRINTS" id="PR00722">
    <property type="entry name" value="CHYMOTRYPSIN"/>
</dbReference>
<dbReference type="InterPro" id="IPR038565">
    <property type="entry name" value="CLIP_sf"/>
</dbReference>
<evidence type="ECO:0000256" key="8">
    <source>
        <dbReference type="RuleBase" id="RU363034"/>
    </source>
</evidence>
<dbReference type="GO" id="GO:0005576">
    <property type="term" value="C:extracellular region"/>
    <property type="evidence" value="ECO:0007669"/>
    <property type="project" value="UniProtKB-SubCell"/>
</dbReference>
<dbReference type="InterPro" id="IPR033116">
    <property type="entry name" value="TRYPSIN_SER"/>
</dbReference>
<dbReference type="GO" id="GO:0006508">
    <property type="term" value="P:proteolysis"/>
    <property type="evidence" value="ECO:0007669"/>
    <property type="project" value="UniProtKB-KW"/>
</dbReference>
<dbReference type="InterPro" id="IPR051487">
    <property type="entry name" value="Ser/Thr_Proteases_Immune/Dev"/>
</dbReference>
<dbReference type="InterPro" id="IPR001254">
    <property type="entry name" value="Trypsin_dom"/>
</dbReference>
<dbReference type="OrthoDB" id="8114044at2759"/>
<name>A0A9P0DL40_PHYSR</name>
<dbReference type="GO" id="GO:0004252">
    <property type="term" value="F:serine-type endopeptidase activity"/>
    <property type="evidence" value="ECO:0007669"/>
    <property type="project" value="UniProtKB-UniRule"/>
</dbReference>
<evidence type="ECO:0000256" key="6">
    <source>
        <dbReference type="ARBA" id="ARBA00023180"/>
    </source>
</evidence>
<dbReference type="InterPro" id="IPR043504">
    <property type="entry name" value="Peptidase_S1_PA_chymotrypsin"/>
</dbReference>
<evidence type="ECO:0000259" key="10">
    <source>
        <dbReference type="PROSITE" id="PS50240"/>
    </source>
</evidence>
<evidence type="ECO:0000313" key="12">
    <source>
        <dbReference type="EMBL" id="CAH1161813.1"/>
    </source>
</evidence>
<dbReference type="EC" id="3.4.21.-" evidence="8"/>
<dbReference type="AlphaFoldDB" id="A0A9P0DL40"/>
<dbReference type="Gene3D" id="2.40.10.10">
    <property type="entry name" value="Trypsin-like serine proteases"/>
    <property type="match status" value="2"/>
</dbReference>
<keyword evidence="5" id="KW-1015">Disulfide bond</keyword>
<feature type="domain" description="Peptidase S1" evidence="10">
    <location>
        <begin position="126"/>
        <end position="378"/>
    </location>
</feature>
<keyword evidence="6" id="KW-0325">Glycoprotein</keyword>
<comment type="subcellular location">
    <subcellularLocation>
        <location evidence="9">Secreted</location>
    </subcellularLocation>
</comment>
<keyword evidence="13" id="KW-1185">Reference proteome</keyword>
<evidence type="ECO:0000256" key="9">
    <source>
        <dbReference type="RuleBase" id="RU366078"/>
    </source>
</evidence>
<dbReference type="Pfam" id="PF00089">
    <property type="entry name" value="Trypsin"/>
    <property type="match status" value="1"/>
</dbReference>
<dbReference type="CDD" id="cd00190">
    <property type="entry name" value="Tryp_SPc"/>
    <property type="match status" value="1"/>
</dbReference>
<keyword evidence="9" id="KW-0964">Secreted</keyword>
<reference evidence="12" key="1">
    <citation type="submission" date="2022-01" db="EMBL/GenBank/DDBJ databases">
        <authorList>
            <person name="King R."/>
        </authorList>
    </citation>
    <scope>NUCLEOTIDE SEQUENCE</scope>
</reference>
<keyword evidence="1 8" id="KW-0645">Protease</keyword>
<keyword evidence="3 8" id="KW-0378">Hydrolase</keyword>
<keyword evidence="2 9" id="KW-0732">Signal</keyword>
<dbReference type="InterPro" id="IPR001314">
    <property type="entry name" value="Peptidase_S1A"/>
</dbReference>
<evidence type="ECO:0000256" key="7">
    <source>
        <dbReference type="ARBA" id="ARBA00024195"/>
    </source>
</evidence>
<dbReference type="SMART" id="SM00680">
    <property type="entry name" value="CLIP"/>
    <property type="match status" value="1"/>
</dbReference>
<organism evidence="12 13">
    <name type="scientific">Phyllotreta striolata</name>
    <name type="common">Striped flea beetle</name>
    <name type="synonym">Crioceris striolata</name>
    <dbReference type="NCBI Taxonomy" id="444603"/>
    <lineage>
        <taxon>Eukaryota</taxon>
        <taxon>Metazoa</taxon>
        <taxon>Ecdysozoa</taxon>
        <taxon>Arthropoda</taxon>
        <taxon>Hexapoda</taxon>
        <taxon>Insecta</taxon>
        <taxon>Pterygota</taxon>
        <taxon>Neoptera</taxon>
        <taxon>Endopterygota</taxon>
        <taxon>Coleoptera</taxon>
        <taxon>Polyphaga</taxon>
        <taxon>Cucujiformia</taxon>
        <taxon>Chrysomeloidea</taxon>
        <taxon>Chrysomelidae</taxon>
        <taxon>Galerucinae</taxon>
        <taxon>Alticini</taxon>
        <taxon>Phyllotreta</taxon>
    </lineage>
</organism>
<gene>
    <name evidence="12" type="ORF">PHYEVI_LOCUS3302</name>
</gene>
<evidence type="ECO:0000259" key="11">
    <source>
        <dbReference type="PROSITE" id="PS51888"/>
    </source>
</evidence>
<sequence length="379" mass="41608">MRRDVGLSVLVIAAVLSNFGINAQRGRSCETPNGERATCVSIYSCRTLLDVIRSSDAMQVRFLQNSQCGYDREPLVCCGTANTYASQSGRRVFGNSESSSNGNNNFRINPSIPDRESCGHDFSERIFGGRSTAINEFPWMALLQYVSSNGNRRWSCAGTLINKRYVLTAAHCVTGDILVKIGRLVNVRLGEFNTDSARDCQGGLCNNPEDISVEEIIPHSGYNNNNQNRYNDIALVRLSRPVVYTQFIQPICLPRLHEAAEYGDRVTVAGWGSTEYAKRSSVKLKVEIPIAERSTCTKEFSSAGINLRSSQICAGGEKGKDSCTGDSGGPLMKVAKDDSSVWYQEGIVSFGAKCGTEGWPAIYTRVESFLGWIHSTVRD</sequence>
<feature type="signal peptide" evidence="9">
    <location>
        <begin position="1"/>
        <end position="23"/>
    </location>
</feature>
<feature type="chain" id="PRO_5040528401" description="CLIP domain-containing serine protease" evidence="9">
    <location>
        <begin position="24"/>
        <end position="379"/>
    </location>
</feature>
<dbReference type="PROSITE" id="PS50240">
    <property type="entry name" value="TRYPSIN_DOM"/>
    <property type="match status" value="1"/>
</dbReference>